<proteinExistence type="predicted"/>
<dbReference type="AlphaFoldDB" id="A0A3B0W3B3"/>
<sequence length="153" mass="17957">MAHMNTTQKVQTCLDFIDQRLETTSEQTIHIAEMIIDDIKQLTEGYQEALKTGCLHQHSERVRQTQMNWVNQLHDIILEQTNRDLNGQVIQALQKFALRLNEQQVKYADFELPSAVAREQSNEHEYLTQHEIELLMAQQAGQQPLFNDFRSRH</sequence>
<accession>A0A3B0W3B3</accession>
<name>A0A3B0W3B3_9ZZZZ</name>
<protein>
    <submittedName>
        <fullName evidence="1">Uncharacterized protein</fullName>
    </submittedName>
</protein>
<organism evidence="1">
    <name type="scientific">hydrothermal vent metagenome</name>
    <dbReference type="NCBI Taxonomy" id="652676"/>
    <lineage>
        <taxon>unclassified sequences</taxon>
        <taxon>metagenomes</taxon>
        <taxon>ecological metagenomes</taxon>
    </lineage>
</organism>
<dbReference type="SUPFAM" id="SSF75708">
    <property type="entry name" value="Chemotaxis phosphatase CheZ"/>
    <property type="match status" value="1"/>
</dbReference>
<dbReference type="EMBL" id="UOFB01000077">
    <property type="protein sequence ID" value="VAW45207.1"/>
    <property type="molecule type" value="Genomic_DNA"/>
</dbReference>
<reference evidence="1" key="1">
    <citation type="submission" date="2018-06" db="EMBL/GenBank/DDBJ databases">
        <authorList>
            <person name="Zhirakovskaya E."/>
        </authorList>
    </citation>
    <scope>NUCLEOTIDE SEQUENCE</scope>
</reference>
<evidence type="ECO:0000313" key="1">
    <source>
        <dbReference type="EMBL" id="VAW45207.1"/>
    </source>
</evidence>
<gene>
    <name evidence="1" type="ORF">MNBD_GAMMA04-1914</name>
</gene>